<dbReference type="STRING" id="1276920.ADIAG_00547"/>
<keyword evidence="3" id="KW-0238">DNA-binding</keyword>
<dbReference type="Pfam" id="PF17765">
    <property type="entry name" value="MLTR_LBD"/>
    <property type="match status" value="1"/>
</dbReference>
<dbReference type="SMART" id="SM00530">
    <property type="entry name" value="HTH_XRE"/>
    <property type="match status" value="1"/>
</dbReference>
<dbReference type="SUPFAM" id="SSF47413">
    <property type="entry name" value="lambda repressor-like DNA-binding domains"/>
    <property type="match status" value="1"/>
</dbReference>
<keyword evidence="4" id="KW-1185">Reference proteome</keyword>
<accession>M7NFD5</accession>
<dbReference type="PANTHER" id="PTHR35010">
    <property type="entry name" value="BLL4672 PROTEIN-RELATED"/>
    <property type="match status" value="1"/>
</dbReference>
<dbReference type="AlphaFoldDB" id="M7NFD5"/>
<protein>
    <submittedName>
        <fullName evidence="3">DNA-binding protein</fullName>
    </submittedName>
</protein>
<name>M7NFD5_9MICC</name>
<feature type="domain" description="HTH cro/C1-type" evidence="2">
    <location>
        <begin position="32"/>
        <end position="77"/>
    </location>
</feature>
<dbReference type="eggNOG" id="COG1396">
    <property type="taxonomic scope" value="Bacteria"/>
</dbReference>
<dbReference type="EMBL" id="AOCK01000001">
    <property type="protein sequence ID" value="EMR00540.1"/>
    <property type="molecule type" value="Genomic_DNA"/>
</dbReference>
<evidence type="ECO:0000313" key="3">
    <source>
        <dbReference type="EMBL" id="EMR00540.1"/>
    </source>
</evidence>
<dbReference type="PANTHER" id="PTHR35010:SF2">
    <property type="entry name" value="BLL4672 PROTEIN"/>
    <property type="match status" value="1"/>
</dbReference>
<reference evidence="3 4" key="1">
    <citation type="journal article" date="2013" name="Genome Announc.">
        <title>Draft Genome Sequence of Arthrobacter gangotriensis Strain Lz1yT, Isolated from a Penguin Rookery Soil Sample Collected in Antarctica, near the Indian Station Dakshin Gangotri.</title>
        <authorList>
            <person name="Shivaji S."/>
            <person name="Ara S."/>
            <person name="Bandi S."/>
            <person name="Singh A."/>
            <person name="Kumar Pinnaka A."/>
        </authorList>
    </citation>
    <scope>NUCLEOTIDE SEQUENCE [LARGE SCALE GENOMIC DNA]</scope>
    <source>
        <strain evidence="3 4">Lz1y</strain>
    </source>
</reference>
<dbReference type="Pfam" id="PF13560">
    <property type="entry name" value="HTH_31"/>
    <property type="match status" value="1"/>
</dbReference>
<sequence>MNPGTELGEFLKARRALIQPAGDGGPRRRVPGMRREEVAALAQVSTDYYTRLEQGRHKRPSETVLGALAEALQLDELATRHLFDLARAVAAPRRGGPVSQIQHVRPSLFHLLASFTEHPAFVRGRRTEVLAMNPLAAFLLADFPAKPVRERSLISWTFLEEEARQRYVDWEKTASSMVGTLRLDAGRHPDDPLLAQLIGELSVHSKEFRSWWADHRVVERRDGIKRLDHPLVGRLDIRYEALAVTGEADQTLFIYTTEPGSESESKLRTLAAWINDEAPDREQPGVSAGTPVPPPSTPNPDPSGR</sequence>
<dbReference type="Proteomes" id="UP000012015">
    <property type="component" value="Unassembled WGS sequence"/>
</dbReference>
<organism evidence="3 4">
    <name type="scientific">Paeniglutamicibacter gangotriensis Lz1y</name>
    <dbReference type="NCBI Taxonomy" id="1276920"/>
    <lineage>
        <taxon>Bacteria</taxon>
        <taxon>Bacillati</taxon>
        <taxon>Actinomycetota</taxon>
        <taxon>Actinomycetes</taxon>
        <taxon>Micrococcales</taxon>
        <taxon>Micrococcaceae</taxon>
        <taxon>Paeniglutamicibacter</taxon>
    </lineage>
</organism>
<dbReference type="Gene3D" id="3.30.450.180">
    <property type="match status" value="1"/>
</dbReference>
<evidence type="ECO:0000313" key="4">
    <source>
        <dbReference type="Proteomes" id="UP000012015"/>
    </source>
</evidence>
<evidence type="ECO:0000259" key="2">
    <source>
        <dbReference type="PROSITE" id="PS50943"/>
    </source>
</evidence>
<dbReference type="RefSeq" id="WP_007269754.1">
    <property type="nucleotide sequence ID" value="NZ_AOCK01000001.1"/>
</dbReference>
<evidence type="ECO:0000256" key="1">
    <source>
        <dbReference type="SAM" id="MobiDB-lite"/>
    </source>
</evidence>
<dbReference type="InterPro" id="IPR010982">
    <property type="entry name" value="Lambda_DNA-bd_dom_sf"/>
</dbReference>
<dbReference type="PATRIC" id="fig|1276920.7.peg.550"/>
<proteinExistence type="predicted"/>
<feature type="region of interest" description="Disordered" evidence="1">
    <location>
        <begin position="274"/>
        <end position="305"/>
    </location>
</feature>
<dbReference type="InterPro" id="IPR041413">
    <property type="entry name" value="MLTR_LBD"/>
</dbReference>
<feature type="compositionally biased region" description="Pro residues" evidence="1">
    <location>
        <begin position="291"/>
        <end position="305"/>
    </location>
</feature>
<comment type="caution">
    <text evidence="3">The sequence shown here is derived from an EMBL/GenBank/DDBJ whole genome shotgun (WGS) entry which is preliminary data.</text>
</comment>
<dbReference type="CDD" id="cd00093">
    <property type="entry name" value="HTH_XRE"/>
    <property type="match status" value="1"/>
</dbReference>
<dbReference type="InterPro" id="IPR001387">
    <property type="entry name" value="Cro/C1-type_HTH"/>
</dbReference>
<dbReference type="PROSITE" id="PS50943">
    <property type="entry name" value="HTH_CROC1"/>
    <property type="match status" value="1"/>
</dbReference>
<dbReference type="GO" id="GO:0003677">
    <property type="term" value="F:DNA binding"/>
    <property type="evidence" value="ECO:0007669"/>
    <property type="project" value="UniProtKB-KW"/>
</dbReference>
<gene>
    <name evidence="3" type="ORF">ADIAG_00547</name>
</gene>
<dbReference type="Gene3D" id="1.10.260.40">
    <property type="entry name" value="lambda repressor-like DNA-binding domains"/>
    <property type="match status" value="1"/>
</dbReference>